<dbReference type="AlphaFoldDB" id="A0AAD8TKC7"/>
<comment type="caution">
    <text evidence="3">The sequence shown here is derived from an EMBL/GenBank/DDBJ whole genome shotgun (WGS) entry which is preliminary data.</text>
</comment>
<feature type="coiled-coil region" evidence="1">
    <location>
        <begin position="457"/>
        <end position="550"/>
    </location>
</feature>
<reference evidence="3" key="1">
    <citation type="submission" date="2023-07" db="EMBL/GenBank/DDBJ databases">
        <title>A chromosome-level genome assembly of Lolium multiflorum.</title>
        <authorList>
            <person name="Chen Y."/>
            <person name="Copetti D."/>
            <person name="Kolliker R."/>
            <person name="Studer B."/>
        </authorList>
    </citation>
    <scope>NUCLEOTIDE SEQUENCE</scope>
    <source>
        <strain evidence="3">02402/16</strain>
        <tissue evidence="3">Leaf</tissue>
    </source>
</reference>
<feature type="region of interest" description="Disordered" evidence="2">
    <location>
        <begin position="37"/>
        <end position="332"/>
    </location>
</feature>
<evidence type="ECO:0000256" key="2">
    <source>
        <dbReference type="SAM" id="MobiDB-lite"/>
    </source>
</evidence>
<evidence type="ECO:0000313" key="3">
    <source>
        <dbReference type="EMBL" id="KAK1684560.1"/>
    </source>
</evidence>
<protein>
    <submittedName>
        <fullName evidence="3">Uncharacterized protein</fullName>
    </submittedName>
</protein>
<feature type="compositionally biased region" description="Low complexity" evidence="2">
    <location>
        <begin position="141"/>
        <end position="155"/>
    </location>
</feature>
<organism evidence="3 4">
    <name type="scientific">Lolium multiflorum</name>
    <name type="common">Italian ryegrass</name>
    <name type="synonym">Lolium perenne subsp. multiflorum</name>
    <dbReference type="NCBI Taxonomy" id="4521"/>
    <lineage>
        <taxon>Eukaryota</taxon>
        <taxon>Viridiplantae</taxon>
        <taxon>Streptophyta</taxon>
        <taxon>Embryophyta</taxon>
        <taxon>Tracheophyta</taxon>
        <taxon>Spermatophyta</taxon>
        <taxon>Magnoliopsida</taxon>
        <taxon>Liliopsida</taxon>
        <taxon>Poales</taxon>
        <taxon>Poaceae</taxon>
        <taxon>BOP clade</taxon>
        <taxon>Pooideae</taxon>
        <taxon>Poodae</taxon>
        <taxon>Poeae</taxon>
        <taxon>Poeae Chloroplast Group 2 (Poeae type)</taxon>
        <taxon>Loliodinae</taxon>
        <taxon>Loliinae</taxon>
        <taxon>Lolium</taxon>
    </lineage>
</organism>
<evidence type="ECO:0000313" key="4">
    <source>
        <dbReference type="Proteomes" id="UP001231189"/>
    </source>
</evidence>
<sequence>MPKRQFLFSAVFGFKNPTKEIFSELEEINAKDLIFPRSFQRAREAPEESPGGPTPQGGAAKGAPPMTFARQQVEDGDLEHKDWVPDHVDPADQADDDENPDAADQAAQGHDDPPPSPQPHEEEPEADVPNSLAPIRAVPLAARPPATSASSTAVPRGRKRPTERTTAQLEAKVKKQRWAGPKAGRHQVFQGRWLQPGLREFAASPQRREPTRNLRRAAHATDHPAACYGGGSFQPHLRCASSSGSRGEPARRAGQPSIDDMFPRRSRLIDPAAGAGRAAPSAGAGGAAPNVVILDGSPDTVPLPPESTIPTGPAGPAVPPPASEPTREDPERLADADARALVKAKGPAQAPEGPAQPLINLHVSPAASLLNVVSASDSSLGSAGTMEKEWCRADTGEVTSREGIRGRASMEMFFSSFRAYAKAAATETENRLAWLEMASKAVEDKRTALYNRLVASYHKAKIERADMARELEAAKGKAESEKAVQAAAAKVKETEGELARLRRLEANHLTELDSLKRVEQEKVADLSKRLEEVERQRMEVRKEVASKSNELTATTKRWVEEISSLDRGLAGKS</sequence>
<feature type="compositionally biased region" description="Low complexity" evidence="2">
    <location>
        <begin position="271"/>
        <end position="282"/>
    </location>
</feature>
<proteinExistence type="predicted"/>
<accession>A0AAD8TKC7</accession>
<keyword evidence="1" id="KW-0175">Coiled coil</keyword>
<dbReference type="Proteomes" id="UP001231189">
    <property type="component" value="Unassembled WGS sequence"/>
</dbReference>
<name>A0AAD8TKC7_LOLMU</name>
<dbReference type="EMBL" id="JAUUTY010000002">
    <property type="protein sequence ID" value="KAK1684560.1"/>
    <property type="molecule type" value="Genomic_DNA"/>
</dbReference>
<gene>
    <name evidence="3" type="ORF">QYE76_045408</name>
</gene>
<feature type="compositionally biased region" description="Basic and acidic residues" evidence="2">
    <location>
        <begin position="78"/>
        <end position="90"/>
    </location>
</feature>
<evidence type="ECO:0000256" key="1">
    <source>
        <dbReference type="SAM" id="Coils"/>
    </source>
</evidence>
<feature type="compositionally biased region" description="Acidic residues" evidence="2">
    <location>
        <begin position="92"/>
        <end position="101"/>
    </location>
</feature>
<keyword evidence="4" id="KW-1185">Reference proteome</keyword>